<protein>
    <submittedName>
        <fullName evidence="2">Regulator of membrane protease YbbK</fullName>
    </submittedName>
</protein>
<keyword evidence="1" id="KW-1133">Transmembrane helix</keyword>
<accession>A0A2A5T7J3</accession>
<dbReference type="AlphaFoldDB" id="A0A2A5T7J3"/>
<feature type="transmembrane region" description="Helical" evidence="1">
    <location>
        <begin position="12"/>
        <end position="30"/>
    </location>
</feature>
<dbReference type="RefSeq" id="WP_097355676.1">
    <property type="nucleotide sequence ID" value="NZ_CAWNJE010000012.1"/>
</dbReference>
<name>A0A2A5T7J3_9GAMM</name>
<dbReference type="GO" id="GO:0008233">
    <property type="term" value="F:peptidase activity"/>
    <property type="evidence" value="ECO:0007669"/>
    <property type="project" value="UniProtKB-KW"/>
</dbReference>
<evidence type="ECO:0000256" key="1">
    <source>
        <dbReference type="SAM" id="Phobius"/>
    </source>
</evidence>
<dbReference type="GeneID" id="66950813"/>
<dbReference type="GO" id="GO:0006508">
    <property type="term" value="P:proteolysis"/>
    <property type="evidence" value="ECO:0007669"/>
    <property type="project" value="UniProtKB-KW"/>
</dbReference>
<evidence type="ECO:0000313" key="3">
    <source>
        <dbReference type="Proteomes" id="UP000219020"/>
    </source>
</evidence>
<proteinExistence type="predicted"/>
<dbReference type="OrthoDB" id="7863671at2"/>
<keyword evidence="3" id="KW-1185">Reference proteome</keyword>
<keyword evidence="2" id="KW-0378">Hydrolase</keyword>
<keyword evidence="2" id="KW-0645">Protease</keyword>
<dbReference type="EMBL" id="NBYY01000003">
    <property type="protein sequence ID" value="PCS24145.1"/>
    <property type="molecule type" value="Genomic_DNA"/>
</dbReference>
<keyword evidence="1" id="KW-0812">Transmembrane</keyword>
<feature type="transmembrane region" description="Helical" evidence="1">
    <location>
        <begin position="35"/>
        <end position="54"/>
    </location>
</feature>
<feature type="transmembrane region" description="Helical" evidence="1">
    <location>
        <begin position="60"/>
        <end position="81"/>
    </location>
</feature>
<evidence type="ECO:0000313" key="2">
    <source>
        <dbReference type="EMBL" id="PCS24145.1"/>
    </source>
</evidence>
<organism evidence="2 3">
    <name type="scientific">Candidatus Enterovibrio escicola</name>
    <dbReference type="NCBI Taxonomy" id="1927127"/>
    <lineage>
        <taxon>Bacteria</taxon>
        <taxon>Pseudomonadati</taxon>
        <taxon>Pseudomonadota</taxon>
        <taxon>Gammaproteobacteria</taxon>
        <taxon>Vibrionales</taxon>
        <taxon>Vibrionaceae</taxon>
        <taxon>Enterovibrio</taxon>
    </lineage>
</organism>
<reference evidence="3" key="1">
    <citation type="submission" date="2017-04" db="EMBL/GenBank/DDBJ databases">
        <title>Genome evolution of the luminous symbionts of deep sea anglerfish.</title>
        <authorList>
            <person name="Hendry T.A."/>
        </authorList>
    </citation>
    <scope>NUCLEOTIDE SEQUENCE [LARGE SCALE GENOMIC DNA]</scope>
</reference>
<gene>
    <name evidence="2" type="ORF">BTN49_0139</name>
</gene>
<sequence>MAVVSYLNDNLAEVTIITGLVFLIVEILVLGLSTIVLLTLGLSTVATGTLVWLGLLPSTFISVIGSSGIGAGILTAALWLPMKKIQHVESRQRNIHSDFVGLVLELESRLDVQHPVAMKYSGVNWTLVLEPHHRDTVVELGQIVKVVAVDVGKFTVEPIKD</sequence>
<dbReference type="Proteomes" id="UP000219020">
    <property type="component" value="Unassembled WGS sequence"/>
</dbReference>
<comment type="caution">
    <text evidence="2">The sequence shown here is derived from an EMBL/GenBank/DDBJ whole genome shotgun (WGS) entry which is preliminary data.</text>
</comment>
<keyword evidence="1" id="KW-0472">Membrane</keyword>